<dbReference type="PROSITE" id="PS51257">
    <property type="entry name" value="PROKAR_LIPOPROTEIN"/>
    <property type="match status" value="1"/>
</dbReference>
<feature type="domain" description="ABC3 transporter permease C-terminal" evidence="7">
    <location>
        <begin position="718"/>
        <end position="831"/>
    </location>
</feature>
<keyword evidence="2" id="KW-1003">Cell membrane</keyword>
<feature type="transmembrane region" description="Helical" evidence="6">
    <location>
        <begin position="298"/>
        <end position="320"/>
    </location>
</feature>
<organism evidence="9 10">
    <name type="scientific">Sphingomonas tagetis</name>
    <dbReference type="NCBI Taxonomy" id="2949092"/>
    <lineage>
        <taxon>Bacteria</taxon>
        <taxon>Pseudomonadati</taxon>
        <taxon>Pseudomonadota</taxon>
        <taxon>Alphaproteobacteria</taxon>
        <taxon>Sphingomonadales</taxon>
        <taxon>Sphingomonadaceae</taxon>
        <taxon>Sphingomonas</taxon>
    </lineage>
</organism>
<gene>
    <name evidence="9" type="ORF">M9978_06200</name>
</gene>
<feature type="domain" description="ABC3 transporter permease C-terminal" evidence="7">
    <location>
        <begin position="303"/>
        <end position="420"/>
    </location>
</feature>
<feature type="domain" description="MacB-like periplasmic core" evidence="8">
    <location>
        <begin position="21"/>
        <end position="245"/>
    </location>
</feature>
<keyword evidence="4 6" id="KW-1133">Transmembrane helix</keyword>
<feature type="transmembrane region" description="Helical" evidence="6">
    <location>
        <begin position="759"/>
        <end position="782"/>
    </location>
</feature>
<name>A0A9X2KL37_9SPHN</name>
<feature type="transmembrane region" description="Helical" evidence="6">
    <location>
        <begin position="387"/>
        <end position="416"/>
    </location>
</feature>
<dbReference type="InterPro" id="IPR025857">
    <property type="entry name" value="MacB_PCD"/>
</dbReference>
<feature type="transmembrane region" description="Helical" evidence="6">
    <location>
        <begin position="20"/>
        <end position="41"/>
    </location>
</feature>
<dbReference type="EMBL" id="JAMLDX010000003">
    <property type="protein sequence ID" value="MCP3730016.1"/>
    <property type="molecule type" value="Genomic_DNA"/>
</dbReference>
<feature type="transmembrane region" description="Helical" evidence="6">
    <location>
        <begin position="715"/>
        <end position="738"/>
    </location>
</feature>
<evidence type="ECO:0000259" key="7">
    <source>
        <dbReference type="Pfam" id="PF02687"/>
    </source>
</evidence>
<dbReference type="InterPro" id="IPR003838">
    <property type="entry name" value="ABC3_permease_C"/>
</dbReference>
<feature type="transmembrane region" description="Helical" evidence="6">
    <location>
        <begin position="802"/>
        <end position="824"/>
    </location>
</feature>
<evidence type="ECO:0000256" key="1">
    <source>
        <dbReference type="ARBA" id="ARBA00004651"/>
    </source>
</evidence>
<evidence type="ECO:0000256" key="4">
    <source>
        <dbReference type="ARBA" id="ARBA00022989"/>
    </source>
</evidence>
<keyword evidence="3 6" id="KW-0812">Transmembrane</keyword>
<dbReference type="InterPro" id="IPR050250">
    <property type="entry name" value="Macrolide_Exporter_MacB"/>
</dbReference>
<dbReference type="GO" id="GO:0005886">
    <property type="term" value="C:plasma membrane"/>
    <property type="evidence" value="ECO:0007669"/>
    <property type="project" value="UniProtKB-SubCell"/>
</dbReference>
<comment type="subcellular location">
    <subcellularLocation>
        <location evidence="1">Cell membrane</location>
        <topology evidence="1">Multi-pass membrane protein</topology>
    </subcellularLocation>
</comment>
<dbReference type="PANTHER" id="PTHR30572:SF18">
    <property type="entry name" value="ABC-TYPE MACROLIDE FAMILY EXPORT SYSTEM PERMEASE COMPONENT 2"/>
    <property type="match status" value="1"/>
</dbReference>
<proteinExistence type="predicted"/>
<evidence type="ECO:0000259" key="8">
    <source>
        <dbReference type="Pfam" id="PF12704"/>
    </source>
</evidence>
<feature type="transmembrane region" description="Helical" evidence="6">
    <location>
        <begin position="437"/>
        <end position="462"/>
    </location>
</feature>
<dbReference type="PANTHER" id="PTHR30572">
    <property type="entry name" value="MEMBRANE COMPONENT OF TRANSPORTER-RELATED"/>
    <property type="match status" value="1"/>
</dbReference>
<evidence type="ECO:0000256" key="5">
    <source>
        <dbReference type="ARBA" id="ARBA00023136"/>
    </source>
</evidence>
<dbReference type="RefSeq" id="WP_254292129.1">
    <property type="nucleotide sequence ID" value="NZ_JAMLDX010000003.1"/>
</dbReference>
<feature type="domain" description="MacB-like periplasmic core" evidence="8">
    <location>
        <begin position="450"/>
        <end position="681"/>
    </location>
</feature>
<evidence type="ECO:0000313" key="10">
    <source>
        <dbReference type="Proteomes" id="UP001139451"/>
    </source>
</evidence>
<dbReference type="Proteomes" id="UP001139451">
    <property type="component" value="Unassembled WGS sequence"/>
</dbReference>
<protein>
    <submittedName>
        <fullName evidence="9">ABC transporter permease</fullName>
    </submittedName>
</protein>
<comment type="caution">
    <text evidence="9">The sequence shown here is derived from an EMBL/GenBank/DDBJ whole genome shotgun (WGS) entry which is preliminary data.</text>
</comment>
<feature type="transmembrane region" description="Helical" evidence="6">
    <location>
        <begin position="344"/>
        <end position="367"/>
    </location>
</feature>
<reference evidence="9" key="1">
    <citation type="submission" date="2022-05" db="EMBL/GenBank/DDBJ databases">
        <title>Sphingomonas sp. strain MG17 Genome sequencing and assembly.</title>
        <authorList>
            <person name="Kim I."/>
        </authorList>
    </citation>
    <scope>NUCLEOTIDE SEQUENCE</scope>
    <source>
        <strain evidence="9">MG17</strain>
    </source>
</reference>
<evidence type="ECO:0000256" key="6">
    <source>
        <dbReference type="SAM" id="Phobius"/>
    </source>
</evidence>
<dbReference type="Pfam" id="PF02687">
    <property type="entry name" value="FtsX"/>
    <property type="match status" value="2"/>
</dbReference>
<accession>A0A9X2KL37</accession>
<dbReference type="Pfam" id="PF12704">
    <property type="entry name" value="MacB_PCD"/>
    <property type="match status" value="2"/>
</dbReference>
<evidence type="ECO:0000313" key="9">
    <source>
        <dbReference type="EMBL" id="MCP3730016.1"/>
    </source>
</evidence>
<evidence type="ECO:0000256" key="2">
    <source>
        <dbReference type="ARBA" id="ARBA00022475"/>
    </source>
</evidence>
<keyword evidence="5 6" id="KW-0472">Membrane</keyword>
<dbReference type="GO" id="GO:0022857">
    <property type="term" value="F:transmembrane transporter activity"/>
    <property type="evidence" value="ECO:0007669"/>
    <property type="project" value="TreeGrafter"/>
</dbReference>
<sequence length="838" mass="91861">MWRNYLTVAVRALAKSRVYAGINIVGLALGLAACVLILLYVRYETSYDSWMKGADRAFQIQTDYKATPQGGEEMHLQMSGIVVGKTLQKDYPDQVEKLVWVRGFSPIVIQDGQAGEIEDLRMVDGNLFEILDVPFVRGSGATALPDTNSIALSESEATRRFGTLDAVGKTLTIVDNQGNVDYRVTGVFKDWPKNSSFSANAVARFDLGVQFADRMGQVTGWDNQQGWNFVRLRSPEDAKLIHDRMPAFEKRNIPDEVTGDQRRNPGEYQDYRLTNIRNVHLGDAQDAAVRPGNDRFTVITFAIVALLILGMACVNFTNLATARASQRAREVALRKVLGASRRQLIIQFLGESVLVTAIAMLLALGLVELSLPAFSAFLDAQLELHYFGAGGVALPAIGLVLLVGIAAGLYPAFFLARFEPAKILKANKSAADAHGSGILRNALVIGQFAVSIALIICTAVIYAQTVYAQTADAGYRRDGLLQVGNLGYRGVDDRDGQVAEQLRRIPGVEAVARSQIGVDPGNNSMSRVFLPGSTTQTVDLGDYAVEQDFFKAMGMKLLAGRLFSEAQGKDDATTPPPSNPGYQAAVQALIQRGLNVVITQEASRRLGFKSPQDAIGQRVRTEAGNDNGLIELTVIGVVADARFRSVRDPLQPIIYTMRRNGFGDILVRFSGDPAKVRDQVETVWKRTIPQVPFGARFAEDIVRQQYDQETARGQLFAAFALLAVVIGCLGLFGLAAFTAERRTKEIGIRKVLGAKTRDIVRLLVWQFSRPVLIANLIAWPVAWWLMRDWLNGFDQRIALTPLPFLTAGALALLIAIATVGWHAFRVAQTSPVRALRYE</sequence>
<dbReference type="AlphaFoldDB" id="A0A9X2KL37"/>
<evidence type="ECO:0000256" key="3">
    <source>
        <dbReference type="ARBA" id="ARBA00022692"/>
    </source>
</evidence>
<keyword evidence="10" id="KW-1185">Reference proteome</keyword>